<evidence type="ECO:0000256" key="5">
    <source>
        <dbReference type="ARBA" id="ARBA00022989"/>
    </source>
</evidence>
<proteinExistence type="inferred from homology"/>
<sequence>MQMGHHNRHYAGDPHSAAGVWSPSTSTANFCEEDYAITLYIAEFINTLTNLAYIWFALRYPKKQRSNATPGFGLDLMSVSLVVLGINSFIFHATLRHTTQYCDEISMFLLGSALIQGVFTINQSLRVRNLMTAAILAIMTVLSAIYIQTGNILHHVWSFNAMMGLVGLRTMFLIFTGGRPREEKARLLGLFGKAVAVLVVAYTLWQIDLEKCMELRWIREALGLPWAWLLELHGWWHVLTALGASRYIRLIRELSD</sequence>
<keyword evidence="7" id="KW-0479">Metal-binding</keyword>
<evidence type="ECO:0000256" key="4">
    <source>
        <dbReference type="ARBA" id="ARBA00022801"/>
    </source>
</evidence>
<accession>A0AAJ0BS61</accession>
<evidence type="ECO:0000256" key="6">
    <source>
        <dbReference type="ARBA" id="ARBA00023136"/>
    </source>
</evidence>
<comment type="caution">
    <text evidence="10">The sequence shown here is derived from an EMBL/GenBank/DDBJ whole genome shotgun (WGS) entry which is preliminary data.</text>
</comment>
<dbReference type="GeneID" id="85312539"/>
<name>A0AAJ0BS61_9PEZI</name>
<evidence type="ECO:0000313" key="11">
    <source>
        <dbReference type="Proteomes" id="UP001244011"/>
    </source>
</evidence>
<dbReference type="PANTHER" id="PTHR46187">
    <property type="entry name" value="ALKALINE CERAMIDASE 3"/>
    <property type="match status" value="1"/>
</dbReference>
<dbReference type="GO" id="GO:0016811">
    <property type="term" value="F:hydrolase activity, acting on carbon-nitrogen (but not peptide) bonds, in linear amides"/>
    <property type="evidence" value="ECO:0007669"/>
    <property type="project" value="InterPro"/>
</dbReference>
<keyword evidence="8" id="KW-0862">Zinc</keyword>
<evidence type="ECO:0000256" key="7">
    <source>
        <dbReference type="PIRSR" id="PIRSR608901-1"/>
    </source>
</evidence>
<keyword evidence="3 9" id="KW-0812">Transmembrane</keyword>
<feature type="transmembrane region" description="Helical" evidence="9">
    <location>
        <begin position="37"/>
        <end position="60"/>
    </location>
</feature>
<feature type="binding site" evidence="7">
    <location>
        <position position="32"/>
    </location>
    <ligand>
        <name>Ca(2+)</name>
        <dbReference type="ChEBI" id="CHEBI:29108"/>
    </ligand>
</feature>
<dbReference type="Proteomes" id="UP001244011">
    <property type="component" value="Unassembled WGS sequence"/>
</dbReference>
<keyword evidence="7" id="KW-0106">Calcium</keyword>
<feature type="transmembrane region" description="Helical" evidence="9">
    <location>
        <begin position="129"/>
        <end position="149"/>
    </location>
</feature>
<evidence type="ECO:0000313" key="10">
    <source>
        <dbReference type="EMBL" id="KAK1762037.1"/>
    </source>
</evidence>
<feature type="transmembrane region" description="Helical" evidence="9">
    <location>
        <begin position="225"/>
        <end position="244"/>
    </location>
</feature>
<dbReference type="GO" id="GO:0046514">
    <property type="term" value="P:ceramide catabolic process"/>
    <property type="evidence" value="ECO:0007669"/>
    <property type="project" value="TreeGrafter"/>
</dbReference>
<dbReference type="GO" id="GO:0046872">
    <property type="term" value="F:metal ion binding"/>
    <property type="evidence" value="ECO:0007669"/>
    <property type="project" value="UniProtKB-KW"/>
</dbReference>
<dbReference type="GO" id="GO:0005789">
    <property type="term" value="C:endoplasmic reticulum membrane"/>
    <property type="evidence" value="ECO:0007669"/>
    <property type="project" value="TreeGrafter"/>
</dbReference>
<feature type="binding site" evidence="8">
    <location>
        <position position="92"/>
    </location>
    <ligand>
        <name>Zn(2+)</name>
        <dbReference type="ChEBI" id="CHEBI:29105"/>
        <note>catalytic</note>
    </ligand>
</feature>
<gene>
    <name evidence="10" type="ORF">QBC33DRAFT_552958</name>
</gene>
<feature type="transmembrane region" description="Helical" evidence="9">
    <location>
        <begin position="72"/>
        <end position="93"/>
    </location>
</feature>
<evidence type="ECO:0000256" key="3">
    <source>
        <dbReference type="ARBA" id="ARBA00022692"/>
    </source>
</evidence>
<comment type="cofactor">
    <cofactor evidence="8">
        <name>Zn(2+)</name>
        <dbReference type="ChEBI" id="CHEBI:29105"/>
    </cofactor>
</comment>
<feature type="binding site" evidence="7">
    <location>
        <position position="43"/>
    </location>
    <ligand>
        <name>Ca(2+)</name>
        <dbReference type="ChEBI" id="CHEBI:29108"/>
    </ligand>
</feature>
<feature type="binding site" evidence="8">
    <location>
        <position position="233"/>
    </location>
    <ligand>
        <name>Zn(2+)</name>
        <dbReference type="ChEBI" id="CHEBI:29105"/>
        <note>catalytic</note>
    </ligand>
</feature>
<dbReference type="InterPro" id="IPR008901">
    <property type="entry name" value="ACER"/>
</dbReference>
<dbReference type="AlphaFoldDB" id="A0AAJ0BS61"/>
<comment type="similarity">
    <text evidence="2">Belongs to the alkaline ceramidase family.</text>
</comment>
<feature type="binding site" evidence="8">
    <location>
        <position position="237"/>
    </location>
    <ligand>
        <name>Zn(2+)</name>
        <dbReference type="ChEBI" id="CHEBI:29105"/>
        <note>catalytic</note>
    </ligand>
</feature>
<organism evidence="10 11">
    <name type="scientific">Phialemonium atrogriseum</name>
    <dbReference type="NCBI Taxonomy" id="1093897"/>
    <lineage>
        <taxon>Eukaryota</taxon>
        <taxon>Fungi</taxon>
        <taxon>Dikarya</taxon>
        <taxon>Ascomycota</taxon>
        <taxon>Pezizomycotina</taxon>
        <taxon>Sordariomycetes</taxon>
        <taxon>Sordariomycetidae</taxon>
        <taxon>Cephalothecales</taxon>
        <taxon>Cephalothecaceae</taxon>
        <taxon>Phialemonium</taxon>
    </lineage>
</organism>
<evidence type="ECO:0000256" key="9">
    <source>
        <dbReference type="SAM" id="Phobius"/>
    </source>
</evidence>
<feature type="transmembrane region" description="Helical" evidence="9">
    <location>
        <begin position="155"/>
        <end position="175"/>
    </location>
</feature>
<feature type="transmembrane region" description="Helical" evidence="9">
    <location>
        <begin position="187"/>
        <end position="205"/>
    </location>
</feature>
<dbReference type="GO" id="GO:0046513">
    <property type="term" value="P:ceramide biosynthetic process"/>
    <property type="evidence" value="ECO:0007669"/>
    <property type="project" value="TreeGrafter"/>
</dbReference>
<dbReference type="PANTHER" id="PTHR46187:SF1">
    <property type="entry name" value="ALKALINE PHYTOCERAMIDASE"/>
    <property type="match status" value="1"/>
</dbReference>
<dbReference type="EMBL" id="MU839044">
    <property type="protein sequence ID" value="KAK1762037.1"/>
    <property type="molecule type" value="Genomic_DNA"/>
</dbReference>
<evidence type="ECO:0000256" key="1">
    <source>
        <dbReference type="ARBA" id="ARBA00004141"/>
    </source>
</evidence>
<protein>
    <submittedName>
        <fullName evidence="10">Alkaline ceramidase family protein</fullName>
    </submittedName>
</protein>
<evidence type="ECO:0000256" key="2">
    <source>
        <dbReference type="ARBA" id="ARBA00009780"/>
    </source>
</evidence>
<evidence type="ECO:0000256" key="8">
    <source>
        <dbReference type="PIRSR" id="PIRSR608901-2"/>
    </source>
</evidence>
<reference evidence="10" key="1">
    <citation type="submission" date="2023-06" db="EMBL/GenBank/DDBJ databases">
        <title>Genome-scale phylogeny and comparative genomics of the fungal order Sordariales.</title>
        <authorList>
            <consortium name="Lawrence Berkeley National Laboratory"/>
            <person name="Hensen N."/>
            <person name="Bonometti L."/>
            <person name="Westerberg I."/>
            <person name="Brannstrom I.O."/>
            <person name="Guillou S."/>
            <person name="Cros-Aarteil S."/>
            <person name="Calhoun S."/>
            <person name="Haridas S."/>
            <person name="Kuo A."/>
            <person name="Mondo S."/>
            <person name="Pangilinan J."/>
            <person name="Riley R."/>
            <person name="Labutti K."/>
            <person name="Andreopoulos B."/>
            <person name="Lipzen A."/>
            <person name="Chen C."/>
            <person name="Yanf M."/>
            <person name="Daum C."/>
            <person name="Ng V."/>
            <person name="Clum A."/>
            <person name="Steindorff A."/>
            <person name="Ohm R."/>
            <person name="Martin F."/>
            <person name="Silar P."/>
            <person name="Natvig D."/>
            <person name="Lalanne C."/>
            <person name="Gautier V."/>
            <person name="Ament-Velasquez S.L."/>
            <person name="Kruys A."/>
            <person name="Hutchinson M.I."/>
            <person name="Powell A.J."/>
            <person name="Barry K."/>
            <person name="Miller A.N."/>
            <person name="Grigoriev I.V."/>
            <person name="Debuchy R."/>
            <person name="Gladieux P."/>
            <person name="Thoren M.H."/>
            <person name="Johannesson H."/>
        </authorList>
    </citation>
    <scope>NUCLEOTIDE SEQUENCE</scope>
    <source>
        <strain evidence="10">8032-3</strain>
    </source>
</reference>
<keyword evidence="5 9" id="KW-1133">Transmembrane helix</keyword>
<dbReference type="RefSeq" id="XP_060278250.1">
    <property type="nucleotide sequence ID" value="XM_060429352.1"/>
</dbReference>
<keyword evidence="11" id="KW-1185">Reference proteome</keyword>
<keyword evidence="4" id="KW-0378">Hydrolase</keyword>
<keyword evidence="6 9" id="KW-0472">Membrane</keyword>
<comment type="subcellular location">
    <subcellularLocation>
        <location evidence="1">Membrane</location>
        <topology evidence="1">Multi-pass membrane protein</topology>
    </subcellularLocation>
</comment>
<dbReference type="Pfam" id="PF05875">
    <property type="entry name" value="Ceramidase"/>
    <property type="match status" value="1"/>
</dbReference>